<dbReference type="EMBL" id="UZAL01028009">
    <property type="protein sequence ID" value="VDP37681.1"/>
    <property type="molecule type" value="Genomic_DNA"/>
</dbReference>
<dbReference type="Proteomes" id="UP000269396">
    <property type="component" value="Unassembled WGS sequence"/>
</dbReference>
<keyword evidence="2" id="KW-1185">Reference proteome</keyword>
<reference evidence="1 2" key="1">
    <citation type="submission" date="2018-11" db="EMBL/GenBank/DDBJ databases">
        <authorList>
            <consortium name="Pathogen Informatics"/>
        </authorList>
    </citation>
    <scope>NUCLEOTIDE SEQUENCE [LARGE SCALE GENOMIC DNA]</scope>
    <source>
        <strain>Denwood</strain>
        <strain evidence="2">Zambia</strain>
    </source>
</reference>
<name>A0A3P8D155_9TREM</name>
<accession>A0A3P8D155</accession>
<evidence type="ECO:0000313" key="1">
    <source>
        <dbReference type="EMBL" id="VDP37681.1"/>
    </source>
</evidence>
<organism evidence="1 2">
    <name type="scientific">Schistosoma mattheei</name>
    <dbReference type="NCBI Taxonomy" id="31246"/>
    <lineage>
        <taxon>Eukaryota</taxon>
        <taxon>Metazoa</taxon>
        <taxon>Spiralia</taxon>
        <taxon>Lophotrochozoa</taxon>
        <taxon>Platyhelminthes</taxon>
        <taxon>Trematoda</taxon>
        <taxon>Digenea</taxon>
        <taxon>Strigeidida</taxon>
        <taxon>Schistosomatoidea</taxon>
        <taxon>Schistosomatidae</taxon>
        <taxon>Schistosoma</taxon>
    </lineage>
</organism>
<sequence>MEYVMMSQPAVQKDAIMIYEIDYFVIKAARWTTKSVNLHSGIHVHLNKTIKVIGISSSQHQIKTILPLNHINLNGLV</sequence>
<dbReference type="AlphaFoldDB" id="A0A3P8D155"/>
<proteinExistence type="predicted"/>
<evidence type="ECO:0000313" key="2">
    <source>
        <dbReference type="Proteomes" id="UP000269396"/>
    </source>
</evidence>
<gene>
    <name evidence="1" type="ORF">SMTD_LOCUS7124</name>
</gene>
<protein>
    <submittedName>
        <fullName evidence="1">Uncharacterized protein</fullName>
    </submittedName>
</protein>